<dbReference type="SMART" id="SM00530">
    <property type="entry name" value="HTH_XRE"/>
    <property type="match status" value="1"/>
</dbReference>
<evidence type="ECO:0000313" key="3">
    <source>
        <dbReference type="EMBL" id="ABY93705.1"/>
    </source>
</evidence>
<dbReference type="CDD" id="cd00093">
    <property type="entry name" value="HTH_XRE"/>
    <property type="match status" value="1"/>
</dbReference>
<dbReference type="PROSITE" id="PS50943">
    <property type="entry name" value="HTH_CROC1"/>
    <property type="match status" value="1"/>
</dbReference>
<feature type="domain" description="HTH cro/C1-type" evidence="2">
    <location>
        <begin position="6"/>
        <end position="60"/>
    </location>
</feature>
<reference evidence="4" key="1">
    <citation type="submission" date="2008-01" db="EMBL/GenBank/DDBJ databases">
        <title>Complete sequence of Thermoanaerobacter pseudethanolicus 39E.</title>
        <authorList>
            <person name="Copeland A."/>
            <person name="Lucas S."/>
            <person name="Lapidus A."/>
            <person name="Barry K."/>
            <person name="Glavina del Rio T."/>
            <person name="Dalin E."/>
            <person name="Tice H."/>
            <person name="Pitluck S."/>
            <person name="Bruce D."/>
            <person name="Goodwin L."/>
            <person name="Saunders E."/>
            <person name="Brettin T."/>
            <person name="Detter J.C."/>
            <person name="Han C."/>
            <person name="Schmutz J."/>
            <person name="Larimer F."/>
            <person name="Land M."/>
            <person name="Hauser L."/>
            <person name="Kyrpides N."/>
            <person name="Lykidis A."/>
            <person name="Hemme C."/>
            <person name="Fields M.W."/>
            <person name="He Z."/>
            <person name="Zhou J."/>
            <person name="Richardson P."/>
        </authorList>
    </citation>
    <scope>NUCLEOTIDE SEQUENCE [LARGE SCALE GENOMIC DNA]</scope>
    <source>
        <strain evidence="4">ATCC 33223 / DSM 2355 / 39E</strain>
    </source>
</reference>
<dbReference type="Gene3D" id="1.10.260.40">
    <property type="entry name" value="lambda repressor-like DNA-binding domains"/>
    <property type="match status" value="1"/>
</dbReference>
<dbReference type="SUPFAM" id="SSF47413">
    <property type="entry name" value="lambda repressor-like DNA-binding domains"/>
    <property type="match status" value="1"/>
</dbReference>
<dbReference type="KEGG" id="tpd:Teth39_0032"/>
<name>B0KAT4_THEP3</name>
<dbReference type="eggNOG" id="COG1476">
    <property type="taxonomic scope" value="Bacteria"/>
</dbReference>
<organism evidence="3 4">
    <name type="scientific">Thermoanaerobacter pseudethanolicus (strain ATCC 33223 / 39E)</name>
    <name type="common">Clostridium thermohydrosulfuricum</name>
    <dbReference type="NCBI Taxonomy" id="340099"/>
    <lineage>
        <taxon>Bacteria</taxon>
        <taxon>Bacillati</taxon>
        <taxon>Bacillota</taxon>
        <taxon>Clostridia</taxon>
        <taxon>Thermoanaerobacterales</taxon>
        <taxon>Thermoanaerobacteraceae</taxon>
        <taxon>Thermoanaerobacter</taxon>
    </lineage>
</organism>
<dbReference type="GO" id="GO:0003677">
    <property type="term" value="F:DNA binding"/>
    <property type="evidence" value="ECO:0007669"/>
    <property type="project" value="UniProtKB-KW"/>
</dbReference>
<keyword evidence="1" id="KW-0238">DNA-binding</keyword>
<proteinExistence type="predicted"/>
<accession>B0KAT4</accession>
<dbReference type="PANTHER" id="PTHR46558:SF11">
    <property type="entry name" value="HTH-TYPE TRANSCRIPTIONAL REGULATOR XRE"/>
    <property type="match status" value="1"/>
</dbReference>
<dbReference type="PANTHER" id="PTHR46558">
    <property type="entry name" value="TRACRIPTIONAL REGULATORY PROTEIN-RELATED-RELATED"/>
    <property type="match status" value="1"/>
</dbReference>
<sequence>MLGKRIKELRKKKGITQKELASYLGISDRAVGYYESGQRTPPPDILQKIADFFNVSTDYLLGRTNIYNPADEITEAVFDDPELLEFWRELKEREDLKLLFKQTKKLSPKDIKQIIRIIKAIEDEEDKGE</sequence>
<dbReference type="HOGENOM" id="CLU_066192_4_2_9"/>
<gene>
    <name evidence="3" type="ordered locus">Teth39_0032</name>
</gene>
<dbReference type="AlphaFoldDB" id="B0KAT4"/>
<dbReference type="EMBL" id="CP000924">
    <property type="protein sequence ID" value="ABY93705.1"/>
    <property type="molecule type" value="Genomic_DNA"/>
</dbReference>
<dbReference type="InterPro" id="IPR001387">
    <property type="entry name" value="Cro/C1-type_HTH"/>
</dbReference>
<dbReference type="RefSeq" id="WP_012268814.1">
    <property type="nucleotide sequence ID" value="NC_010321.1"/>
</dbReference>
<dbReference type="Pfam" id="PF01381">
    <property type="entry name" value="HTH_3"/>
    <property type="match status" value="1"/>
</dbReference>
<protein>
    <submittedName>
        <fullName evidence="3">Transcriptional regulator, XRE family</fullName>
    </submittedName>
</protein>
<dbReference type="STRING" id="340099.Teth39_0032"/>
<evidence type="ECO:0000259" key="2">
    <source>
        <dbReference type="PROSITE" id="PS50943"/>
    </source>
</evidence>
<dbReference type="InterPro" id="IPR010982">
    <property type="entry name" value="Lambda_DNA-bd_dom_sf"/>
</dbReference>
<evidence type="ECO:0000256" key="1">
    <source>
        <dbReference type="ARBA" id="ARBA00023125"/>
    </source>
</evidence>
<evidence type="ECO:0000313" key="4">
    <source>
        <dbReference type="Proteomes" id="UP000002156"/>
    </source>
</evidence>
<dbReference type="Proteomes" id="UP000002156">
    <property type="component" value="Chromosome"/>
</dbReference>
<keyword evidence="4" id="KW-1185">Reference proteome</keyword>